<accession>A0ABY2WI63</accession>
<dbReference type="InterPro" id="IPR025193">
    <property type="entry name" value="DUF4114"/>
</dbReference>
<dbReference type="EMBL" id="VCNI01000002">
    <property type="protein sequence ID" value="TMU54521.1"/>
    <property type="molecule type" value="Genomic_DNA"/>
</dbReference>
<evidence type="ECO:0000259" key="2">
    <source>
        <dbReference type="Pfam" id="PF16130"/>
    </source>
</evidence>
<dbReference type="Pfam" id="PF13448">
    <property type="entry name" value="DUF4114"/>
    <property type="match status" value="1"/>
</dbReference>
<dbReference type="NCBIfam" id="TIGR04456">
    <property type="entry name" value="LruC_dom"/>
    <property type="match status" value="1"/>
</dbReference>
<keyword evidence="4" id="KW-1185">Reference proteome</keyword>
<organism evidence="3 4">
    <name type="scientific">Flagellimonas algicola</name>
    <dbReference type="NCBI Taxonomy" id="2583815"/>
    <lineage>
        <taxon>Bacteria</taxon>
        <taxon>Pseudomonadati</taxon>
        <taxon>Bacteroidota</taxon>
        <taxon>Flavobacteriia</taxon>
        <taxon>Flavobacteriales</taxon>
        <taxon>Flavobacteriaceae</taxon>
        <taxon>Flagellimonas</taxon>
    </lineage>
</organism>
<protein>
    <submittedName>
        <fullName evidence="3">LruC domain-containing protein</fullName>
    </submittedName>
</protein>
<feature type="domain" description="DUF4114" evidence="1">
    <location>
        <begin position="302"/>
        <end position="384"/>
    </location>
</feature>
<proteinExistence type="predicted"/>
<gene>
    <name evidence="3" type="ORF">FGG15_09890</name>
</gene>
<evidence type="ECO:0000313" key="4">
    <source>
        <dbReference type="Proteomes" id="UP000751614"/>
    </source>
</evidence>
<dbReference type="InterPro" id="IPR031025">
    <property type="entry name" value="LruC_dom"/>
</dbReference>
<evidence type="ECO:0000259" key="1">
    <source>
        <dbReference type="Pfam" id="PF13448"/>
    </source>
</evidence>
<comment type="caution">
    <text evidence="3">The sequence shown here is derived from an EMBL/GenBank/DDBJ whole genome shotgun (WGS) entry which is preliminary data.</text>
</comment>
<dbReference type="Proteomes" id="UP000751614">
    <property type="component" value="Unassembled WGS sequence"/>
</dbReference>
<dbReference type="InterPro" id="IPR032295">
    <property type="entry name" value="DUF4842"/>
</dbReference>
<reference evidence="3 4" key="1">
    <citation type="submission" date="2019-05" db="EMBL/GenBank/DDBJ databases">
        <title>Flagellimonas sp. AsT0115, sp. nov., isolated from a marine red algae, Asparagopsis taxiformis.</title>
        <authorList>
            <person name="Kim J."/>
            <person name="Jeong S.E."/>
            <person name="Jeon C.O."/>
        </authorList>
    </citation>
    <scope>NUCLEOTIDE SEQUENCE [LARGE SCALE GENOMIC DNA]</scope>
    <source>
        <strain evidence="3 4">AsT0115</strain>
    </source>
</reference>
<dbReference type="Pfam" id="PF16130">
    <property type="entry name" value="DUF4842"/>
    <property type="match status" value="1"/>
</dbReference>
<feature type="domain" description="DUF4842" evidence="2">
    <location>
        <begin position="467"/>
        <end position="655"/>
    </location>
</feature>
<sequence length="657" mass="71849">MKSTMIFRNFGFAILLSILMLNLGCVSEKDLDPPVDSPTTGEEPEEDDPLAVFQVSADFDYSTTKDVRVTLDVPAFLGKAVFSLYSKVGSQDSIPFGRAIFDTNGHYEQDFVVQAQADSILLYSDYIGLTKDVRLKIQNGSVAFDYRPLYERSTSNKSAPSILSNKGISNLTGKVPYNFLGEFDNQGVPIDMELPDVIQQNLLDDINASLPEYSRVPIANPQFLANTSETSMVLTDLADVWVTFVSEGAGYRNALGYYSYPVGEAPATVDDITAHNIIFPNVSMVGSSGGLVPGDRVYLGRFQPNTVISWFVVANGWTGSGVGDGNGIYYSEPSFNPENTSLNTHMVQLYDNARGINFLAFEDLRRDQGSDDDFNDAVFYARANPVESIELTNVVALIPANDEDGDGVNDELDEFPFDVNKAFNNFSTTANLTGVLAYEDLWPSQGDYDFNDLVVAYSYNLITNASNLITRIEANYTIDNIGGSLQNGFGLVFPIDPTLVEDVQGQVINADYINLNANGTESGTAANETVIFVAGNVILMEGETIALGIDFNTPVSYSDLGMVPFNPFLIAGADRAKEVHLPDHSPTSKAGFLGTSADDSDANENRFYKTKTNLPWALNISDAFVPPQEFIPITIAYPKFVNWANSGGTQDLDWYVR</sequence>
<evidence type="ECO:0000313" key="3">
    <source>
        <dbReference type="EMBL" id="TMU54521.1"/>
    </source>
</evidence>
<name>A0ABY2WI63_9FLAO</name>